<organism evidence="6 7">
    <name type="scientific">Rickenella mellea</name>
    <dbReference type="NCBI Taxonomy" id="50990"/>
    <lineage>
        <taxon>Eukaryota</taxon>
        <taxon>Fungi</taxon>
        <taxon>Dikarya</taxon>
        <taxon>Basidiomycota</taxon>
        <taxon>Agaricomycotina</taxon>
        <taxon>Agaricomycetes</taxon>
        <taxon>Hymenochaetales</taxon>
        <taxon>Rickenellaceae</taxon>
        <taxon>Rickenella</taxon>
    </lineage>
</organism>
<dbReference type="PANTHER" id="PTHR48104:SF30">
    <property type="entry name" value="METACASPASE-1"/>
    <property type="match status" value="1"/>
</dbReference>
<proteinExistence type="inferred from homology"/>
<keyword evidence="4" id="KW-0812">Transmembrane</keyword>
<accession>A0A4Y7PW98</accession>
<dbReference type="GO" id="GO:0006915">
    <property type="term" value="P:apoptotic process"/>
    <property type="evidence" value="ECO:0007669"/>
    <property type="project" value="UniProtKB-KW"/>
</dbReference>
<dbReference type="PANTHER" id="PTHR48104">
    <property type="entry name" value="METACASPASE-4"/>
    <property type="match status" value="1"/>
</dbReference>
<keyword evidence="3" id="KW-0645">Protease</keyword>
<dbReference type="Gene3D" id="3.40.50.1460">
    <property type="match status" value="1"/>
</dbReference>
<keyword evidence="7" id="KW-1185">Reference proteome</keyword>
<dbReference type="InterPro" id="IPR011600">
    <property type="entry name" value="Pept_C14_caspase"/>
</dbReference>
<feature type="transmembrane region" description="Helical" evidence="4">
    <location>
        <begin position="684"/>
        <end position="711"/>
    </location>
</feature>
<comment type="similarity">
    <text evidence="1">Belongs to the peptidase C14B family.</text>
</comment>
<dbReference type="OrthoDB" id="3223806at2759"/>
<reference evidence="6 7" key="1">
    <citation type="submission" date="2018-06" db="EMBL/GenBank/DDBJ databases">
        <title>A transcriptomic atlas of mushroom development highlights an independent origin of complex multicellularity.</title>
        <authorList>
            <consortium name="DOE Joint Genome Institute"/>
            <person name="Krizsan K."/>
            <person name="Almasi E."/>
            <person name="Merenyi Z."/>
            <person name="Sahu N."/>
            <person name="Viragh M."/>
            <person name="Koszo T."/>
            <person name="Mondo S."/>
            <person name="Kiss B."/>
            <person name="Balint B."/>
            <person name="Kues U."/>
            <person name="Barry K."/>
            <person name="Hegedus J.C."/>
            <person name="Henrissat B."/>
            <person name="Johnson J."/>
            <person name="Lipzen A."/>
            <person name="Ohm R."/>
            <person name="Nagy I."/>
            <person name="Pangilinan J."/>
            <person name="Yan J."/>
            <person name="Xiong Y."/>
            <person name="Grigoriev I.V."/>
            <person name="Hibbett D.S."/>
            <person name="Nagy L.G."/>
        </authorList>
    </citation>
    <scope>NUCLEOTIDE SEQUENCE [LARGE SCALE GENOMIC DNA]</scope>
    <source>
        <strain evidence="6 7">SZMC22713</strain>
    </source>
</reference>
<dbReference type="VEuPathDB" id="FungiDB:BD410DRAFT_792791"/>
<gene>
    <name evidence="6" type="ORF">BD410DRAFT_792791</name>
</gene>
<protein>
    <recommendedName>
        <fullName evidence="5">Peptidase C14 caspase domain-containing protein</fullName>
    </recommendedName>
</protein>
<sequence>MASLPSARSVFALVIGIDTYEAHDPLEGAVADAEAFAQFLREKLGVHEDHIMNLRDEEATKAGISSAFESLKDNPRIQLGDAIIIYYSGHGSRTPVPKEWADWESNESQIEMICPVDIGSTRGDDQMEIGGIPDRVVGIWLNELSKEKGNNITLIMDCCHSASASRDANDTGLVPRRILNPPAVNPKDWILSSQSRGAGVASGFGGQNQESHILLAACGRGEQAWENPKTKRGLFTTALLETLSNCKLHDLTYSTLFRQIHIPAGPPQTPHCYGRYIGRRVFNENANGADPSFALGYTKDDGTIILDAGDIHGVQPSSKYSIYKSNIPSGPSNILLGFFIVQSITPTASVLVPASDTPSLDIPSRFFAKDTNYGTREPVRVYCNDRERLESILLKALQREHIPSLETSGIAFVGNAEFADLSVSFEGNQVVYCRKEGIETAFVGSRLKRTTQVDNAEGVFAVLRAYAKFNFHLNTTNISIHPISNDKITMELQRLEGEWSPEYKWVVTPAGSNLIGNDQVDVVVDSNTLFGVTIHNHTDSPLYPYLFYFDGSDFGIQVWYVPPIGIGGGRDKNLDAPLLPNAKFTIGYGDGGALPWAFYLPDGQNKDIGFLKLYVTESPSDFSNIIQRSPFDDANLRQYYMAGSTLPPDICSTKTITIFQRREGTPPPVLKSTPPKTRIPYSGISVAVLLLAALSLQPTSTFLFLLAFAVYKHGL</sequence>
<evidence type="ECO:0000313" key="6">
    <source>
        <dbReference type="EMBL" id="TDL18810.1"/>
    </source>
</evidence>
<dbReference type="InterPro" id="IPR050452">
    <property type="entry name" value="Metacaspase"/>
</dbReference>
<dbReference type="AlphaFoldDB" id="A0A4Y7PW98"/>
<keyword evidence="3" id="KW-0378">Hydrolase</keyword>
<evidence type="ECO:0000259" key="5">
    <source>
        <dbReference type="Pfam" id="PF00656"/>
    </source>
</evidence>
<keyword evidence="4" id="KW-0472">Membrane</keyword>
<dbReference type="GO" id="GO:0004197">
    <property type="term" value="F:cysteine-type endopeptidase activity"/>
    <property type="evidence" value="ECO:0007669"/>
    <property type="project" value="InterPro"/>
</dbReference>
<dbReference type="Proteomes" id="UP000294933">
    <property type="component" value="Unassembled WGS sequence"/>
</dbReference>
<keyword evidence="2" id="KW-0053">Apoptosis</keyword>
<dbReference type="InterPro" id="IPR029030">
    <property type="entry name" value="Caspase-like_dom_sf"/>
</dbReference>
<dbReference type="GO" id="GO:0006508">
    <property type="term" value="P:proteolysis"/>
    <property type="evidence" value="ECO:0007669"/>
    <property type="project" value="InterPro"/>
</dbReference>
<dbReference type="SUPFAM" id="SSF52129">
    <property type="entry name" value="Caspase-like"/>
    <property type="match status" value="1"/>
</dbReference>
<dbReference type="GO" id="GO:0005737">
    <property type="term" value="C:cytoplasm"/>
    <property type="evidence" value="ECO:0007669"/>
    <property type="project" value="TreeGrafter"/>
</dbReference>
<keyword evidence="3" id="KW-0788">Thiol protease</keyword>
<keyword evidence="4" id="KW-1133">Transmembrane helix</keyword>
<evidence type="ECO:0000256" key="2">
    <source>
        <dbReference type="ARBA" id="ARBA00022703"/>
    </source>
</evidence>
<evidence type="ECO:0000313" key="7">
    <source>
        <dbReference type="Proteomes" id="UP000294933"/>
    </source>
</evidence>
<evidence type="ECO:0000256" key="4">
    <source>
        <dbReference type="SAM" id="Phobius"/>
    </source>
</evidence>
<feature type="domain" description="Peptidase C14 caspase" evidence="5">
    <location>
        <begin position="11"/>
        <end position="259"/>
    </location>
</feature>
<dbReference type="EMBL" id="ML170203">
    <property type="protein sequence ID" value="TDL18810.1"/>
    <property type="molecule type" value="Genomic_DNA"/>
</dbReference>
<evidence type="ECO:0000256" key="1">
    <source>
        <dbReference type="ARBA" id="ARBA00009005"/>
    </source>
</evidence>
<evidence type="ECO:0000256" key="3">
    <source>
        <dbReference type="ARBA" id="ARBA00022807"/>
    </source>
</evidence>
<dbReference type="Pfam" id="PF00656">
    <property type="entry name" value="Peptidase_C14"/>
    <property type="match status" value="1"/>
</dbReference>
<name>A0A4Y7PW98_9AGAM</name>